<feature type="compositionally biased region" description="Polar residues" evidence="8">
    <location>
        <begin position="905"/>
        <end position="915"/>
    </location>
</feature>
<dbReference type="InterPro" id="IPR052269">
    <property type="entry name" value="Golgi-PI4KB_interaction"/>
</dbReference>
<evidence type="ECO:0000256" key="2">
    <source>
        <dbReference type="ARBA" id="ARBA00022448"/>
    </source>
</evidence>
<proteinExistence type="predicted"/>
<dbReference type="InterPro" id="IPR014352">
    <property type="entry name" value="FERM/acyl-CoA-bd_prot_sf"/>
</dbReference>
<feature type="region of interest" description="Disordered" evidence="8">
    <location>
        <begin position="493"/>
        <end position="530"/>
    </location>
</feature>
<gene>
    <name evidence="11" type="primary">CSON006431</name>
</gene>
<dbReference type="Pfam" id="PF00887">
    <property type="entry name" value="ACBP"/>
    <property type="match status" value="1"/>
</dbReference>
<feature type="domain" description="SMP-LTD" evidence="10">
    <location>
        <begin position="1000"/>
        <end position="1283"/>
    </location>
</feature>
<evidence type="ECO:0000256" key="6">
    <source>
        <dbReference type="ARBA" id="ARBA00023136"/>
    </source>
</evidence>
<evidence type="ECO:0000313" key="11">
    <source>
        <dbReference type="EMBL" id="SSX33418.1"/>
    </source>
</evidence>
<feature type="compositionally biased region" description="Acidic residues" evidence="8">
    <location>
        <begin position="351"/>
        <end position="363"/>
    </location>
</feature>
<evidence type="ECO:0000259" key="10">
    <source>
        <dbReference type="PROSITE" id="PS51847"/>
    </source>
</evidence>
<keyword evidence="7" id="KW-0175">Coiled coil</keyword>
<feature type="domain" description="ACB" evidence="9">
    <location>
        <begin position="22"/>
        <end position="114"/>
    </location>
</feature>
<feature type="compositionally biased region" description="Low complexity" evidence="8">
    <location>
        <begin position="441"/>
        <end position="453"/>
    </location>
</feature>
<dbReference type="CDD" id="cd21675">
    <property type="entry name" value="SMP_TEX2"/>
    <property type="match status" value="1"/>
</dbReference>
<feature type="compositionally biased region" description="Low complexity" evidence="8">
    <location>
        <begin position="1144"/>
        <end position="1155"/>
    </location>
</feature>
<dbReference type="InterPro" id="IPR035984">
    <property type="entry name" value="Acyl-CoA-binding_sf"/>
</dbReference>
<protein>
    <submittedName>
        <fullName evidence="11">CSON006431 protein</fullName>
    </submittedName>
</protein>
<dbReference type="GO" id="GO:0006869">
    <property type="term" value="P:lipid transport"/>
    <property type="evidence" value="ECO:0007669"/>
    <property type="project" value="UniProtKB-KW"/>
</dbReference>
<dbReference type="VEuPathDB" id="VectorBase:CSON006431"/>
<dbReference type="InterPro" id="IPR031468">
    <property type="entry name" value="SMP_LBD"/>
</dbReference>
<dbReference type="EMBL" id="UFQT01002419">
    <property type="protein sequence ID" value="SSX33418.1"/>
    <property type="molecule type" value="Genomic_DNA"/>
</dbReference>
<dbReference type="PANTHER" id="PTHR22973:SF12">
    <property type="entry name" value="LD35087P"/>
    <property type="match status" value="1"/>
</dbReference>
<evidence type="ECO:0000259" key="9">
    <source>
        <dbReference type="PROSITE" id="PS51228"/>
    </source>
</evidence>
<accession>A0A336N4Q6</accession>
<name>A0A336N4Q6_CULSO</name>
<keyword evidence="4" id="KW-0445">Lipid transport</keyword>
<evidence type="ECO:0000256" key="1">
    <source>
        <dbReference type="ARBA" id="ARBA00004370"/>
    </source>
</evidence>
<keyword evidence="3" id="KW-0007">Acetylation</keyword>
<feature type="region of interest" description="Disordered" evidence="8">
    <location>
        <begin position="1127"/>
        <end position="1163"/>
    </location>
</feature>
<dbReference type="Pfam" id="PF13897">
    <property type="entry name" value="GOLD_2"/>
    <property type="match status" value="1"/>
</dbReference>
<keyword evidence="6" id="KW-0472">Membrane</keyword>
<evidence type="ECO:0000256" key="3">
    <source>
        <dbReference type="ARBA" id="ARBA00022990"/>
    </source>
</evidence>
<organism evidence="11">
    <name type="scientific">Culicoides sonorensis</name>
    <name type="common">Biting midge</name>
    <dbReference type="NCBI Taxonomy" id="179676"/>
    <lineage>
        <taxon>Eukaryota</taxon>
        <taxon>Metazoa</taxon>
        <taxon>Ecdysozoa</taxon>
        <taxon>Arthropoda</taxon>
        <taxon>Hexapoda</taxon>
        <taxon>Insecta</taxon>
        <taxon>Pterygota</taxon>
        <taxon>Neoptera</taxon>
        <taxon>Endopterygota</taxon>
        <taxon>Diptera</taxon>
        <taxon>Nematocera</taxon>
        <taxon>Chironomoidea</taxon>
        <taxon>Ceratopogonidae</taxon>
        <taxon>Ceratopogoninae</taxon>
        <taxon>Culicoides</taxon>
        <taxon>Monoculicoides</taxon>
    </lineage>
</organism>
<dbReference type="PROSITE" id="PS51847">
    <property type="entry name" value="SMP"/>
    <property type="match status" value="1"/>
</dbReference>
<evidence type="ECO:0000256" key="5">
    <source>
        <dbReference type="ARBA" id="ARBA00023121"/>
    </source>
</evidence>
<dbReference type="InterPro" id="IPR000582">
    <property type="entry name" value="Acyl-CoA-binding_protein"/>
</dbReference>
<feature type="compositionally biased region" description="Acidic residues" evidence="8">
    <location>
        <begin position="1127"/>
        <end position="1143"/>
    </location>
</feature>
<dbReference type="SUPFAM" id="SSF101576">
    <property type="entry name" value="Supernatant protein factor (SPF), C-terminal domain"/>
    <property type="match status" value="1"/>
</dbReference>
<sequence>METTRKNQEVSLIKDKETDLTLEETYKIALKFYKEKFGKAVILSYDDNLRIIALSQQAKYGPASENEETKPLGYLDIVGKARRQAWQALGNMPKDTAKRTFINTLHEICPAFKPYIEAVQHNKRERTDKKLSEVFDEKLRLENKNEAEMEKYNEEMQLRKLQDALNEQTFDQFKEHVDKMHPGNPEQQAILLRNLQEEHYRQYLLHMQSEIFDVQTGDENDSMLGDIPIDGQKSNDLINDTSRNQSENAQLSDGRDRSESESEFEEGTVLAPANMWTRPDIKKFKDEVAEGQSGVLRIGHGDIVTVRVPTNSDGVSLFWEFATDNYDIGFGVYFEFGPPESQEVTVRISDSDSEDDYFDDTDGEYTGNDLESGGQPQETTSLTASQRNLSVVVPVYRRDCHLEVYAGSHAYPGHDGPVFRFNKEDDSLETLITTPQKIEDNASSSGATSSSAKKSFFKDVDDDSTISGSGNSKETKTWRMFKDKVAQAVEDYKSNRSVKDEDSDLDDVSESSVKTDNMPNTEDTSTLLGKSLSSLRNKKKAVFSKLSKSKDSSPAKSLQIKLSKADNDALTDLEKPQVDVESGVEVVEDMVFVHSIAPSQNEDTGFESNIITKDPEPLQKIALKSILVKTNSEKSKLLNTLIQIFTKEALLFALLAILLTFILKLSQFWQGVFSTGFVMLLYRNFCDYLNRSVLKPNNMNKLGQISFKKYENSYIPYETLTGGEIEEHRPVKCYRGWMNIIDKYDPETYSVSQTNSIYVKLDGSTLRISYTKSKISKRHLWNESSKRNHFKNLTQQKIFELKGAKVELWPHGLARKRYYSRKYPIRISLSLDKQGLESEVEKITKLEKNDEETELDFKDCTDDDPEVLYLFGRCDREKEDWFRQFQAASIGDVYDLSDEMQIKSKCSSANSSGPSTPFKETKSDTETKKRNSSDSNIMKDLDVDDFERIERESLTFDSMIQPCAVRTSAEFLQFIKAYVRKNSKLAEIDSWNGFDVTQPLINEVYWINLVIGRFLYGIIHDKSIMDEIHTFFQRKLSAIKLPNFMEEVCIQEINLRSETPPIIHKIYTPYVNERGIWIDADLTYEGLVHATISTKLNLMRLKKQENTDLIDPIAKQYSKSAPVETIYDSDAESDTSSSSDDDTSSTTNDTNTENTLVGSPTSAPANKKRLLRIVNQITTSNLFQSATEIPYIQRAMENMSKNIKLRVELKGLISRVVINLPSPPSDRLWMGFREPPRLVISAKPTIGESLFDWNIVTSAIENKLCEEIYKQMVYPNLIDLIIPLMGQPTYKE</sequence>
<dbReference type="InterPro" id="IPR036598">
    <property type="entry name" value="GOLD_dom_sf"/>
</dbReference>
<reference evidence="11" key="1">
    <citation type="submission" date="2018-07" db="EMBL/GenBank/DDBJ databases">
        <authorList>
            <person name="Quirk P.G."/>
            <person name="Krulwich T.A."/>
        </authorList>
    </citation>
    <scope>NUCLEOTIDE SEQUENCE</scope>
</reference>
<feature type="region of interest" description="Disordered" evidence="8">
    <location>
        <begin position="217"/>
        <end position="270"/>
    </location>
</feature>
<dbReference type="Gene3D" id="1.20.80.10">
    <property type="match status" value="1"/>
</dbReference>
<dbReference type="InterPro" id="IPR009038">
    <property type="entry name" value="GOLD_dom"/>
</dbReference>
<keyword evidence="2" id="KW-0813">Transport</keyword>
<dbReference type="PANTHER" id="PTHR22973">
    <property type="entry name" value="LD35087P"/>
    <property type="match status" value="1"/>
</dbReference>
<dbReference type="GO" id="GO:0000139">
    <property type="term" value="C:Golgi membrane"/>
    <property type="evidence" value="ECO:0007669"/>
    <property type="project" value="TreeGrafter"/>
</dbReference>
<feature type="region of interest" description="Disordered" evidence="8">
    <location>
        <begin position="905"/>
        <end position="936"/>
    </location>
</feature>
<evidence type="ECO:0000256" key="4">
    <source>
        <dbReference type="ARBA" id="ARBA00023055"/>
    </source>
</evidence>
<comment type="subcellular location">
    <subcellularLocation>
        <location evidence="1">Membrane</location>
    </subcellularLocation>
</comment>
<feature type="coiled-coil region" evidence="7">
    <location>
        <begin position="131"/>
        <end position="164"/>
    </location>
</feature>
<dbReference type="Gene3D" id="2.60.120.680">
    <property type="entry name" value="GOLD domain"/>
    <property type="match status" value="1"/>
</dbReference>
<dbReference type="GO" id="GO:0000062">
    <property type="term" value="F:fatty-acyl-CoA binding"/>
    <property type="evidence" value="ECO:0007669"/>
    <property type="project" value="InterPro"/>
</dbReference>
<dbReference type="PROSITE" id="PS51228">
    <property type="entry name" value="ACB_2"/>
    <property type="match status" value="1"/>
</dbReference>
<evidence type="ECO:0000256" key="7">
    <source>
        <dbReference type="SAM" id="Coils"/>
    </source>
</evidence>
<feature type="compositionally biased region" description="Polar residues" evidence="8">
    <location>
        <begin position="232"/>
        <end position="251"/>
    </location>
</feature>
<feature type="region of interest" description="Disordered" evidence="8">
    <location>
        <begin position="434"/>
        <end position="453"/>
    </location>
</feature>
<dbReference type="SUPFAM" id="SSF47027">
    <property type="entry name" value="Acyl-CoA binding protein"/>
    <property type="match status" value="1"/>
</dbReference>
<feature type="compositionally biased region" description="Basic and acidic residues" evidence="8">
    <location>
        <begin position="919"/>
        <end position="936"/>
    </location>
</feature>
<feature type="region of interest" description="Disordered" evidence="8">
    <location>
        <begin position="347"/>
        <end position="381"/>
    </location>
</feature>
<keyword evidence="5" id="KW-0446">Lipid-binding</keyword>
<evidence type="ECO:0000256" key="8">
    <source>
        <dbReference type="SAM" id="MobiDB-lite"/>
    </source>
</evidence>